<dbReference type="SUPFAM" id="SSF53756">
    <property type="entry name" value="UDP-Glycosyltransferase/glycogen phosphorylase"/>
    <property type="match status" value="1"/>
</dbReference>
<sequence>MPVPPGQTHLAAPGGPERWRTIGTTHHVLGVIHNVTSATRLLDLLSVFEGDTRIQVHFTCTGSSAFDGGMREFIAAREMPCIPWGEACELKFDLAVSSSRGGELQDISAPLICAPHGAGYNKTLSREPGAGSREPGAFGLTDEWLVHDGRLIPSAIVLSHDEQRERLRDGCPDAVPFATVVGDPCADQLRASTPFRDAYRTALGVRPGQKLLVLTSTWGRRSLLGHGGDTVRRALAELPRDEYRVVAAVHPNAWHGHGGWQVHTWLAPFVRAGLVLPVPETDTWKAALTAADAFIGDHGSVTLYGVALGLPGLLGAFDEGVVAPGSPMALLGGLLPRVTAGRPLARQLADAAATQPGDARLAEVGGLVTSRPMRSMALLRGLFYEHLGLPEPADPAVVRPVAVPRRPHDRRRDPAPPPVFVTAHFEEHGVGAPTVTVRRYPAAVQGAEAGHLPDPHLVAAEGEPDVRWLHTADILLARPAATERPTREVAGPLFDRYPGCGVVAVPGPDGLNGDCGLALRDGPELTARWRDAQWWTTPQTAAAAAHACLSRFGPAWEGGITVRTGEHLPPAVLTVAAAHRS</sequence>
<comment type="caution">
    <text evidence="1">The sequence shown here is derived from an EMBL/GenBank/DDBJ whole genome shotgun (WGS) entry which is preliminary data.</text>
</comment>
<evidence type="ECO:0000313" key="1">
    <source>
        <dbReference type="EMBL" id="MBP2402739.1"/>
    </source>
</evidence>
<dbReference type="GeneID" id="91569068"/>
<reference evidence="1 2" key="1">
    <citation type="submission" date="2021-03" db="EMBL/GenBank/DDBJ databases">
        <title>Sequencing the genomes of 1000 actinobacteria strains.</title>
        <authorList>
            <person name="Klenk H.-P."/>
        </authorList>
    </citation>
    <scope>NUCLEOTIDE SEQUENCE [LARGE SCALE GENOMIC DNA]</scope>
    <source>
        <strain evidence="1 2">DSM 41480</strain>
    </source>
</reference>
<organism evidence="1 2">
    <name type="scientific">Streptomyces syringium</name>
    <dbReference type="NCBI Taxonomy" id="76729"/>
    <lineage>
        <taxon>Bacteria</taxon>
        <taxon>Bacillati</taxon>
        <taxon>Actinomycetota</taxon>
        <taxon>Actinomycetes</taxon>
        <taxon>Kitasatosporales</taxon>
        <taxon>Streptomycetaceae</taxon>
        <taxon>Streptomyces</taxon>
    </lineage>
</organism>
<protein>
    <recommendedName>
        <fullName evidence="3">CDP-Glycerol:Poly(Glycerophosphate) glycerophosphotransferase</fullName>
    </recommendedName>
</protein>
<gene>
    <name evidence="1" type="ORF">JO379_002208</name>
</gene>
<proteinExistence type="predicted"/>
<name>A0ABS4Y1Y0_9ACTN</name>
<keyword evidence="2" id="KW-1185">Reference proteome</keyword>
<evidence type="ECO:0008006" key="3">
    <source>
        <dbReference type="Google" id="ProtNLM"/>
    </source>
</evidence>
<accession>A0ABS4Y1Y0</accession>
<dbReference type="EMBL" id="JAGIOH010000001">
    <property type="protein sequence ID" value="MBP2402739.1"/>
    <property type="molecule type" value="Genomic_DNA"/>
</dbReference>
<dbReference type="RefSeq" id="WP_209514780.1">
    <property type="nucleotide sequence ID" value="NZ_JAGIOH010000001.1"/>
</dbReference>
<evidence type="ECO:0000313" key="2">
    <source>
        <dbReference type="Proteomes" id="UP001519291"/>
    </source>
</evidence>
<dbReference type="Proteomes" id="UP001519291">
    <property type="component" value="Unassembled WGS sequence"/>
</dbReference>